<dbReference type="InterPro" id="IPR002314">
    <property type="entry name" value="aa-tRNA-synt_IIb"/>
</dbReference>
<protein>
    <recommendedName>
        <fullName evidence="12">Serine--tRNA ligase</fullName>
        <ecNumber evidence="12">6.1.1.11</ecNumber>
    </recommendedName>
    <alternativeName>
        <fullName evidence="12">Seryl-tRNA synthetase</fullName>
        <shortName evidence="12">SerRS</shortName>
    </alternativeName>
    <alternativeName>
        <fullName evidence="12">Seryl-tRNA(Ser/Sec) synthetase</fullName>
    </alternativeName>
</protein>
<dbReference type="GO" id="GO:0006434">
    <property type="term" value="P:seryl-tRNA aminoacylation"/>
    <property type="evidence" value="ECO:0007669"/>
    <property type="project" value="UniProtKB-UniRule"/>
</dbReference>
<feature type="binding site" evidence="12">
    <location>
        <position position="390"/>
    </location>
    <ligand>
        <name>L-serine</name>
        <dbReference type="ChEBI" id="CHEBI:33384"/>
    </ligand>
</feature>
<keyword evidence="6 12" id="KW-0547">Nucleotide-binding</keyword>
<evidence type="ECO:0000313" key="17">
    <source>
        <dbReference type="EMBL" id="GBG05439.1"/>
    </source>
</evidence>
<dbReference type="GO" id="GO:0016260">
    <property type="term" value="P:selenocysteine biosynthetic process"/>
    <property type="evidence" value="ECO:0007669"/>
    <property type="project" value="UniProtKB-UniRule"/>
</dbReference>
<feature type="region of interest" description="Disordered" evidence="15">
    <location>
        <begin position="44"/>
        <end position="70"/>
    </location>
</feature>
<dbReference type="InterPro" id="IPR045864">
    <property type="entry name" value="aa-tRNA-synth_II/BPL/LPL"/>
</dbReference>
<dbReference type="Pfam" id="PF00587">
    <property type="entry name" value="tRNA-synt_2b"/>
    <property type="match status" value="1"/>
</dbReference>
<keyword evidence="9 12" id="KW-0030">Aminoacyl-tRNA synthetase</keyword>
<dbReference type="PROSITE" id="PS50862">
    <property type="entry name" value="AA_TRNA_LIGASE_II"/>
    <property type="match status" value="1"/>
</dbReference>
<evidence type="ECO:0000256" key="7">
    <source>
        <dbReference type="ARBA" id="ARBA00022840"/>
    </source>
</evidence>
<dbReference type="Pfam" id="PF02403">
    <property type="entry name" value="Seryl_tRNA_N"/>
    <property type="match status" value="1"/>
</dbReference>
<dbReference type="InterPro" id="IPR033729">
    <property type="entry name" value="SerRS_core"/>
</dbReference>
<comment type="subcellular location">
    <subcellularLocation>
        <location evidence="1 12">Cytoplasm</location>
    </subcellularLocation>
</comment>
<comment type="caution">
    <text evidence="17">The sequence shown here is derived from an EMBL/GenBank/DDBJ whole genome shotgun (WGS) entry which is preliminary data.</text>
</comment>
<comment type="pathway">
    <text evidence="2 12">Aminoacyl-tRNA biosynthesis; selenocysteinyl-tRNA(Sec) biosynthesis; L-seryl-tRNA(Sec) from L-serine and tRNA(Sec): step 1/1.</text>
</comment>
<comment type="catalytic activity">
    <reaction evidence="10 12">
        <text>tRNA(Sec) + L-serine + ATP = L-seryl-tRNA(Sec) + AMP + diphosphate + H(+)</text>
        <dbReference type="Rhea" id="RHEA:42580"/>
        <dbReference type="Rhea" id="RHEA-COMP:9742"/>
        <dbReference type="Rhea" id="RHEA-COMP:10128"/>
        <dbReference type="ChEBI" id="CHEBI:15378"/>
        <dbReference type="ChEBI" id="CHEBI:30616"/>
        <dbReference type="ChEBI" id="CHEBI:33019"/>
        <dbReference type="ChEBI" id="CHEBI:33384"/>
        <dbReference type="ChEBI" id="CHEBI:78442"/>
        <dbReference type="ChEBI" id="CHEBI:78533"/>
        <dbReference type="ChEBI" id="CHEBI:456215"/>
        <dbReference type="EC" id="6.1.1.11"/>
    </reaction>
</comment>
<feature type="domain" description="Aminoacyl-transfer RNA synthetases class-II family profile" evidence="16">
    <location>
        <begin position="173"/>
        <end position="415"/>
    </location>
</feature>
<dbReference type="InterPro" id="IPR006195">
    <property type="entry name" value="aa-tRNA-synth_II"/>
</dbReference>
<feature type="binding site" evidence="12 14">
    <location>
        <begin position="355"/>
        <end position="358"/>
    </location>
    <ligand>
        <name>ATP</name>
        <dbReference type="ChEBI" id="CHEBI:30616"/>
    </ligand>
</feature>
<dbReference type="GO" id="GO:0004828">
    <property type="term" value="F:serine-tRNA ligase activity"/>
    <property type="evidence" value="ECO:0007669"/>
    <property type="project" value="UniProtKB-UniRule"/>
</dbReference>
<evidence type="ECO:0000256" key="9">
    <source>
        <dbReference type="ARBA" id="ARBA00023146"/>
    </source>
</evidence>
<accession>A0A2Z6TUM8</accession>
<dbReference type="OrthoDB" id="9804647at2"/>
<dbReference type="Gene3D" id="3.30.930.10">
    <property type="entry name" value="Bira Bifunctional Protein, Domain 2"/>
    <property type="match status" value="1"/>
</dbReference>
<evidence type="ECO:0000256" key="3">
    <source>
        <dbReference type="ARBA" id="ARBA00010728"/>
    </source>
</evidence>
<sequence length="436" mass="49365">MLDIKVIREKLDWAKDKLATRGVKPEELDELVEIDKKRRETLNKSETLKQKRNEVSDQIAQAKRNKEDASDAIKQMREVGKEIKELDKEVDELTEKQNYILLRLPNFPADGVPVGPDESYNQEVRKWNEPTKFDFTPKPHWEIGTDLNILDWDTAAKVSGARFAYYIGAGAMLERAVFNFFLNENMKAGYTEVIPPYLVNRDSMQGTGQFPKFTEDVYTIVDNDDPDKPRELTLIPTAEVPLVNYFRGEILDGNKLPVNVTALSPAFRSEAGSAGRDTRGLIRMHEFRKVEMVKVVKPENSWDELDKLTKNAGDLLEKLGLPYHVVALSTGDASFTSAQTFDLEVWMPAQDKYREISSCSNCTDFQARRAQIRYRDEDGKLHLAHTLNGSGLAVGRTVAAILENYQNEDGSVTVPDVLVPYMNGMKTITKQAKLGK</sequence>
<dbReference type="GO" id="GO:0016740">
    <property type="term" value="F:transferase activity"/>
    <property type="evidence" value="ECO:0007669"/>
    <property type="project" value="UniProtKB-ARBA"/>
</dbReference>
<evidence type="ECO:0000256" key="12">
    <source>
        <dbReference type="HAMAP-Rule" id="MF_00176"/>
    </source>
</evidence>
<dbReference type="SUPFAM" id="SSF55681">
    <property type="entry name" value="Class II aaRS and biotin synthetases"/>
    <property type="match status" value="1"/>
</dbReference>
<evidence type="ECO:0000256" key="6">
    <source>
        <dbReference type="ARBA" id="ARBA00022741"/>
    </source>
</evidence>
<dbReference type="GO" id="GO:0140096">
    <property type="term" value="F:catalytic activity, acting on a protein"/>
    <property type="evidence" value="ECO:0007669"/>
    <property type="project" value="UniProtKB-ARBA"/>
</dbReference>
<dbReference type="InterPro" id="IPR010978">
    <property type="entry name" value="tRNA-bd_arm"/>
</dbReference>
<comment type="domain">
    <text evidence="12">Consists of two distinct domains, a catalytic core and a N-terminal extension that is involved in tRNA binding.</text>
</comment>
<evidence type="ECO:0000256" key="13">
    <source>
        <dbReference type="PIRSR" id="PIRSR001529-1"/>
    </source>
</evidence>
<evidence type="ECO:0000256" key="4">
    <source>
        <dbReference type="ARBA" id="ARBA00022490"/>
    </source>
</evidence>
<evidence type="ECO:0000256" key="5">
    <source>
        <dbReference type="ARBA" id="ARBA00022598"/>
    </source>
</evidence>
<feature type="binding site" evidence="12 14">
    <location>
        <begin position="268"/>
        <end position="270"/>
    </location>
    <ligand>
        <name>ATP</name>
        <dbReference type="ChEBI" id="CHEBI:30616"/>
    </ligand>
</feature>
<evidence type="ECO:0000313" key="18">
    <source>
        <dbReference type="Proteomes" id="UP000257317"/>
    </source>
</evidence>
<feature type="binding site" evidence="12">
    <location>
        <begin position="237"/>
        <end position="239"/>
    </location>
    <ligand>
        <name>L-serine</name>
        <dbReference type="ChEBI" id="CHEBI:33384"/>
    </ligand>
</feature>
<evidence type="ECO:0000256" key="8">
    <source>
        <dbReference type="ARBA" id="ARBA00022917"/>
    </source>
</evidence>
<dbReference type="InterPro" id="IPR002317">
    <property type="entry name" value="Ser-tRNA-ligase_type_1"/>
</dbReference>
<dbReference type="UniPathway" id="UPA00906">
    <property type="reaction ID" value="UER00895"/>
</dbReference>
<dbReference type="EMBL" id="BFBY01000014">
    <property type="protein sequence ID" value="GBG05439.1"/>
    <property type="molecule type" value="Genomic_DNA"/>
</dbReference>
<organism evidence="17 18">
    <name type="scientific">Lactobacillus rodentium</name>
    <dbReference type="NCBI Taxonomy" id="947835"/>
    <lineage>
        <taxon>Bacteria</taxon>
        <taxon>Bacillati</taxon>
        <taxon>Bacillota</taxon>
        <taxon>Bacilli</taxon>
        <taxon>Lactobacillales</taxon>
        <taxon>Lactobacillaceae</taxon>
        <taxon>Lactobacillus</taxon>
    </lineage>
</organism>
<keyword evidence="18" id="KW-1185">Reference proteome</keyword>
<evidence type="ECO:0000256" key="2">
    <source>
        <dbReference type="ARBA" id="ARBA00005045"/>
    </source>
</evidence>
<dbReference type="Proteomes" id="UP000257317">
    <property type="component" value="Unassembled WGS sequence"/>
</dbReference>
<dbReference type="PANTHER" id="PTHR43697:SF1">
    <property type="entry name" value="SERINE--TRNA LIGASE"/>
    <property type="match status" value="1"/>
</dbReference>
<gene>
    <name evidence="12 17" type="primary">serS</name>
    <name evidence="17" type="ORF">LrDSM24759_13530</name>
</gene>
<feature type="compositionally biased region" description="Basic and acidic residues" evidence="15">
    <location>
        <begin position="44"/>
        <end position="55"/>
    </location>
</feature>
<feature type="binding site" evidence="13">
    <location>
        <position position="268"/>
    </location>
    <ligand>
        <name>L-serine</name>
        <dbReference type="ChEBI" id="CHEBI:33384"/>
    </ligand>
</feature>
<dbReference type="NCBIfam" id="TIGR00414">
    <property type="entry name" value="serS"/>
    <property type="match status" value="1"/>
</dbReference>
<dbReference type="CDD" id="cd00770">
    <property type="entry name" value="SerRS_core"/>
    <property type="match status" value="1"/>
</dbReference>
<dbReference type="InterPro" id="IPR042103">
    <property type="entry name" value="SerRS_1_N_sf"/>
</dbReference>
<dbReference type="RefSeq" id="WP_117118768.1">
    <property type="nucleotide sequence ID" value="NZ_BFBY01000014.1"/>
</dbReference>
<evidence type="ECO:0000256" key="11">
    <source>
        <dbReference type="ARBA" id="ARBA00048823"/>
    </source>
</evidence>
<evidence type="ECO:0000259" key="16">
    <source>
        <dbReference type="PROSITE" id="PS50862"/>
    </source>
</evidence>
<keyword evidence="7 12" id="KW-0067">ATP-binding</keyword>
<dbReference type="EC" id="6.1.1.11" evidence="12"/>
<name>A0A2Z6TUM8_9LACO</name>
<dbReference type="PANTHER" id="PTHR43697">
    <property type="entry name" value="SERYL-TRNA SYNTHETASE"/>
    <property type="match status" value="1"/>
</dbReference>
<proteinExistence type="inferred from homology"/>
<dbReference type="SUPFAM" id="SSF46589">
    <property type="entry name" value="tRNA-binding arm"/>
    <property type="match status" value="1"/>
</dbReference>
<comment type="caution">
    <text evidence="12">Lacks conserved residue(s) required for the propagation of feature annotation.</text>
</comment>
<dbReference type="InterPro" id="IPR015866">
    <property type="entry name" value="Ser-tRNA-synth_1_N"/>
</dbReference>
<evidence type="ECO:0000256" key="15">
    <source>
        <dbReference type="SAM" id="MobiDB-lite"/>
    </source>
</evidence>
<comment type="catalytic activity">
    <reaction evidence="11 12">
        <text>tRNA(Ser) + L-serine + ATP = L-seryl-tRNA(Ser) + AMP + diphosphate + H(+)</text>
        <dbReference type="Rhea" id="RHEA:12292"/>
        <dbReference type="Rhea" id="RHEA-COMP:9669"/>
        <dbReference type="Rhea" id="RHEA-COMP:9703"/>
        <dbReference type="ChEBI" id="CHEBI:15378"/>
        <dbReference type="ChEBI" id="CHEBI:30616"/>
        <dbReference type="ChEBI" id="CHEBI:33019"/>
        <dbReference type="ChEBI" id="CHEBI:33384"/>
        <dbReference type="ChEBI" id="CHEBI:78442"/>
        <dbReference type="ChEBI" id="CHEBI:78533"/>
        <dbReference type="ChEBI" id="CHEBI:456215"/>
        <dbReference type="EC" id="6.1.1.11"/>
    </reaction>
</comment>
<feature type="binding site" evidence="13">
    <location>
        <position position="388"/>
    </location>
    <ligand>
        <name>L-serine</name>
        <dbReference type="ChEBI" id="CHEBI:33384"/>
    </ligand>
</feature>
<feature type="binding site" evidence="12 13">
    <location>
        <position position="291"/>
    </location>
    <ligand>
        <name>L-serine</name>
        <dbReference type="ChEBI" id="CHEBI:33384"/>
    </ligand>
</feature>
<dbReference type="GO" id="GO:0005524">
    <property type="term" value="F:ATP binding"/>
    <property type="evidence" value="ECO:0007669"/>
    <property type="project" value="UniProtKB-UniRule"/>
</dbReference>
<dbReference type="PRINTS" id="PR00981">
    <property type="entry name" value="TRNASYNTHSER"/>
</dbReference>
<dbReference type="GO" id="GO:0005737">
    <property type="term" value="C:cytoplasm"/>
    <property type="evidence" value="ECO:0007669"/>
    <property type="project" value="UniProtKB-SubCell"/>
</dbReference>
<evidence type="ECO:0000256" key="14">
    <source>
        <dbReference type="PIRSR" id="PIRSR001529-2"/>
    </source>
</evidence>
<feature type="binding site" evidence="13">
    <location>
        <position position="237"/>
    </location>
    <ligand>
        <name>L-serine</name>
        <dbReference type="ChEBI" id="CHEBI:33384"/>
    </ligand>
</feature>
<keyword evidence="5 12" id="KW-0436">Ligase</keyword>
<reference evidence="18" key="1">
    <citation type="submission" date="2018-03" db="EMBL/GenBank/DDBJ databases">
        <title>New taxa in the Lactobacillus gasseri group.</title>
        <authorList>
            <person name="Tanizawa Y."/>
            <person name="Tohno M."/>
            <person name="Endo A."/>
            <person name="Arita M."/>
        </authorList>
    </citation>
    <scope>NUCLEOTIDE SEQUENCE [LARGE SCALE GENOMIC DNA]</scope>
    <source>
        <strain evidence="18">DSM 24759</strain>
    </source>
</reference>
<evidence type="ECO:0000256" key="1">
    <source>
        <dbReference type="ARBA" id="ARBA00004496"/>
    </source>
</evidence>
<evidence type="ECO:0000256" key="10">
    <source>
        <dbReference type="ARBA" id="ARBA00047929"/>
    </source>
</evidence>
<comment type="subunit">
    <text evidence="12">Homodimer. The tRNA molecule binds across the dimer.</text>
</comment>
<dbReference type="HAMAP" id="MF_00176">
    <property type="entry name" value="Ser_tRNA_synth_type1"/>
    <property type="match status" value="1"/>
</dbReference>
<dbReference type="AlphaFoldDB" id="A0A2Z6TUM8"/>
<keyword evidence="8 12" id="KW-0648">Protein biosynthesis</keyword>
<keyword evidence="4 12" id="KW-0963">Cytoplasm</keyword>
<dbReference type="PIRSF" id="PIRSF001529">
    <property type="entry name" value="Ser-tRNA-synth_IIa"/>
    <property type="match status" value="1"/>
</dbReference>
<comment type="function">
    <text evidence="12">Catalyzes the attachment of serine to tRNA(Ser). Is also able to aminoacylate tRNA(Sec) with serine, to form the misacylated tRNA L-seryl-tRNA(Sec), which will be further converted into selenocysteinyl-tRNA(Sec).</text>
</comment>
<dbReference type="Gene3D" id="1.10.287.40">
    <property type="entry name" value="Serine-tRNA synthetase, tRNA binding domain"/>
    <property type="match status" value="1"/>
</dbReference>
<comment type="similarity">
    <text evidence="3 12">Belongs to the class-II aminoacyl-tRNA synthetase family. Type-1 seryl-tRNA synthetase subfamily.</text>
</comment>